<feature type="region of interest" description="Disordered" evidence="1">
    <location>
        <begin position="126"/>
        <end position="179"/>
    </location>
</feature>
<feature type="region of interest" description="Disordered" evidence="1">
    <location>
        <begin position="268"/>
        <end position="405"/>
    </location>
</feature>
<sequence>MPMDSLGLSSSAYEPPESLWRLVEENVSLEEKEEVREILGDSLVDQSLELHAEVGALLEIWQTFKNETDNLKSSQPKTLPEPPGMRDSLRNHIKMLVENIREKSKITGRDSEVVLSNRKSDIIDYAMEGSSRGSSPSLVRSRPSSSLSSRSGRETPMRMTPSSSEEDRLSESTTASEKVDSVRDRLSVLKIDEVVHELRSTLREEVTQLISDIKFLQNCLEDEKDFRCESQMSVNSEPSIQELREERSKLEKMSVSVPDVLDVMKTVPTARRRSMPGSPQHTLKPLSPISPSSPQRIRPSPPSSAGKARAKSRNLPLKARHPTVTGNRLHEDTQSSIVKNQRTVNNNTVSDNVTEDSTTSNPSSPIQPSPPPSSAQRPKGSPTSHRLRRRYRRYRGRMVHRDKRW</sequence>
<evidence type="ECO:0000313" key="2">
    <source>
        <dbReference type="EMBL" id="PIK43896.1"/>
    </source>
</evidence>
<evidence type="ECO:0000256" key="1">
    <source>
        <dbReference type="SAM" id="MobiDB-lite"/>
    </source>
</evidence>
<feature type="region of interest" description="Disordered" evidence="1">
    <location>
        <begin position="69"/>
        <end position="89"/>
    </location>
</feature>
<evidence type="ECO:0000313" key="3">
    <source>
        <dbReference type="Proteomes" id="UP000230750"/>
    </source>
</evidence>
<name>A0A2G8K7A4_STIJA</name>
<dbReference type="Pfam" id="PF15669">
    <property type="entry name" value="CCDC24"/>
    <property type="match status" value="1"/>
</dbReference>
<dbReference type="InterPro" id="IPR031367">
    <property type="entry name" value="CCDC24"/>
</dbReference>
<keyword evidence="3" id="KW-1185">Reference proteome</keyword>
<feature type="compositionally biased region" description="Low complexity" evidence="1">
    <location>
        <begin position="343"/>
        <end position="352"/>
    </location>
</feature>
<comment type="caution">
    <text evidence="2">The sequence shown here is derived from an EMBL/GenBank/DDBJ whole genome shotgun (WGS) entry which is preliminary data.</text>
</comment>
<dbReference type="PANTHER" id="PTHR28601">
    <property type="entry name" value="COILED-COIL DOMAIN-CONTAINING PROTEIN 24"/>
    <property type="match status" value="1"/>
</dbReference>
<dbReference type="AlphaFoldDB" id="A0A2G8K7A4"/>
<gene>
    <name evidence="2" type="ORF">BSL78_19226</name>
</gene>
<dbReference type="EMBL" id="MRZV01000815">
    <property type="protein sequence ID" value="PIK43896.1"/>
    <property type="molecule type" value="Genomic_DNA"/>
</dbReference>
<organism evidence="2 3">
    <name type="scientific">Stichopus japonicus</name>
    <name type="common">Sea cucumber</name>
    <dbReference type="NCBI Taxonomy" id="307972"/>
    <lineage>
        <taxon>Eukaryota</taxon>
        <taxon>Metazoa</taxon>
        <taxon>Echinodermata</taxon>
        <taxon>Eleutherozoa</taxon>
        <taxon>Echinozoa</taxon>
        <taxon>Holothuroidea</taxon>
        <taxon>Aspidochirotacea</taxon>
        <taxon>Aspidochirotida</taxon>
        <taxon>Stichopodidae</taxon>
        <taxon>Apostichopus</taxon>
    </lineage>
</organism>
<feature type="compositionally biased region" description="Basic residues" evidence="1">
    <location>
        <begin position="385"/>
        <end position="405"/>
    </location>
</feature>
<reference evidence="2 3" key="1">
    <citation type="journal article" date="2017" name="PLoS Biol.">
        <title>The sea cucumber genome provides insights into morphological evolution and visceral regeneration.</title>
        <authorList>
            <person name="Zhang X."/>
            <person name="Sun L."/>
            <person name="Yuan J."/>
            <person name="Sun Y."/>
            <person name="Gao Y."/>
            <person name="Zhang L."/>
            <person name="Li S."/>
            <person name="Dai H."/>
            <person name="Hamel J.F."/>
            <person name="Liu C."/>
            <person name="Yu Y."/>
            <person name="Liu S."/>
            <person name="Lin W."/>
            <person name="Guo K."/>
            <person name="Jin S."/>
            <person name="Xu P."/>
            <person name="Storey K.B."/>
            <person name="Huan P."/>
            <person name="Zhang T."/>
            <person name="Zhou Y."/>
            <person name="Zhang J."/>
            <person name="Lin C."/>
            <person name="Li X."/>
            <person name="Xing L."/>
            <person name="Huo D."/>
            <person name="Sun M."/>
            <person name="Wang L."/>
            <person name="Mercier A."/>
            <person name="Li F."/>
            <person name="Yang H."/>
            <person name="Xiang J."/>
        </authorList>
    </citation>
    <scope>NUCLEOTIDE SEQUENCE [LARGE SCALE GENOMIC DNA]</scope>
    <source>
        <strain evidence="2">Shaxun</strain>
        <tissue evidence="2">Muscle</tissue>
    </source>
</reference>
<dbReference type="Proteomes" id="UP000230750">
    <property type="component" value="Unassembled WGS sequence"/>
</dbReference>
<proteinExistence type="predicted"/>
<accession>A0A2G8K7A4</accession>
<dbReference type="OrthoDB" id="6022633at2759"/>
<feature type="compositionally biased region" description="Low complexity" evidence="1">
    <location>
        <begin position="285"/>
        <end position="298"/>
    </location>
</feature>
<dbReference type="STRING" id="307972.A0A2G8K7A4"/>
<protein>
    <submittedName>
        <fullName evidence="2">Putative coiled-coil domain-containing protein</fullName>
    </submittedName>
</protein>
<dbReference type="PANTHER" id="PTHR28601:SF1">
    <property type="entry name" value="COILED-COIL DOMAIN-CONTAINING PROTEIN 24"/>
    <property type="match status" value="1"/>
</dbReference>
<feature type="compositionally biased region" description="Low complexity" evidence="1">
    <location>
        <begin position="130"/>
        <end position="150"/>
    </location>
</feature>